<dbReference type="Proteomes" id="UP000249819">
    <property type="component" value="Unassembled WGS sequence"/>
</dbReference>
<accession>A0A327VMR3</accession>
<keyword evidence="3" id="KW-0804">Transcription</keyword>
<name>A0A327VMR3_9BACT</name>
<dbReference type="Pfam" id="PF12833">
    <property type="entry name" value="HTH_18"/>
    <property type="match status" value="1"/>
</dbReference>
<keyword evidence="2 5" id="KW-0238">DNA-binding</keyword>
<protein>
    <submittedName>
        <fullName evidence="5">AraC-like DNA-binding protein</fullName>
    </submittedName>
</protein>
<dbReference type="PROSITE" id="PS01124">
    <property type="entry name" value="HTH_ARAC_FAMILY_2"/>
    <property type="match status" value="1"/>
</dbReference>
<reference evidence="5 6" key="1">
    <citation type="submission" date="2018-06" db="EMBL/GenBank/DDBJ databases">
        <title>Genomic Encyclopedia of Archaeal and Bacterial Type Strains, Phase II (KMG-II): from individual species to whole genera.</title>
        <authorList>
            <person name="Goeker M."/>
        </authorList>
    </citation>
    <scope>NUCLEOTIDE SEQUENCE [LARGE SCALE GENOMIC DNA]</scope>
    <source>
        <strain evidence="5 6">DSM 29821</strain>
    </source>
</reference>
<dbReference type="PANTHER" id="PTHR43280:SF2">
    <property type="entry name" value="HTH-TYPE TRANSCRIPTIONAL REGULATOR EXSA"/>
    <property type="match status" value="1"/>
</dbReference>
<feature type="domain" description="HTH araC/xylS-type" evidence="4">
    <location>
        <begin position="183"/>
        <end position="283"/>
    </location>
</feature>
<evidence type="ECO:0000259" key="4">
    <source>
        <dbReference type="PROSITE" id="PS01124"/>
    </source>
</evidence>
<dbReference type="PROSITE" id="PS00041">
    <property type="entry name" value="HTH_ARAC_FAMILY_1"/>
    <property type="match status" value="1"/>
</dbReference>
<dbReference type="GO" id="GO:0003700">
    <property type="term" value="F:DNA-binding transcription factor activity"/>
    <property type="evidence" value="ECO:0007669"/>
    <property type="project" value="InterPro"/>
</dbReference>
<dbReference type="GO" id="GO:0043565">
    <property type="term" value="F:sequence-specific DNA binding"/>
    <property type="evidence" value="ECO:0007669"/>
    <property type="project" value="InterPro"/>
</dbReference>
<keyword evidence="6" id="KW-1185">Reference proteome</keyword>
<dbReference type="SUPFAM" id="SSF46689">
    <property type="entry name" value="Homeodomain-like"/>
    <property type="match status" value="1"/>
</dbReference>
<evidence type="ECO:0000313" key="5">
    <source>
        <dbReference type="EMBL" id="RAJ75103.1"/>
    </source>
</evidence>
<organism evidence="5 6">
    <name type="scientific">Chitinophaga dinghuensis</name>
    <dbReference type="NCBI Taxonomy" id="1539050"/>
    <lineage>
        <taxon>Bacteria</taxon>
        <taxon>Pseudomonadati</taxon>
        <taxon>Bacteroidota</taxon>
        <taxon>Chitinophagia</taxon>
        <taxon>Chitinophagales</taxon>
        <taxon>Chitinophagaceae</taxon>
        <taxon>Chitinophaga</taxon>
    </lineage>
</organism>
<proteinExistence type="predicted"/>
<evidence type="ECO:0000256" key="1">
    <source>
        <dbReference type="ARBA" id="ARBA00023015"/>
    </source>
</evidence>
<dbReference type="SMART" id="SM00342">
    <property type="entry name" value="HTH_ARAC"/>
    <property type="match status" value="1"/>
</dbReference>
<dbReference type="PANTHER" id="PTHR43280">
    <property type="entry name" value="ARAC-FAMILY TRANSCRIPTIONAL REGULATOR"/>
    <property type="match status" value="1"/>
</dbReference>
<dbReference type="InterPro" id="IPR018062">
    <property type="entry name" value="HTH_AraC-typ_CS"/>
</dbReference>
<dbReference type="RefSeq" id="WP_111595005.1">
    <property type="nucleotide sequence ID" value="NZ_QLMA01000010.1"/>
</dbReference>
<dbReference type="AlphaFoldDB" id="A0A327VMR3"/>
<dbReference type="EMBL" id="QLMA01000010">
    <property type="protein sequence ID" value="RAJ75103.1"/>
    <property type="molecule type" value="Genomic_DNA"/>
</dbReference>
<keyword evidence="1" id="KW-0805">Transcription regulation</keyword>
<dbReference type="OrthoDB" id="636258at2"/>
<evidence type="ECO:0000256" key="2">
    <source>
        <dbReference type="ARBA" id="ARBA00023125"/>
    </source>
</evidence>
<comment type="caution">
    <text evidence="5">The sequence shown here is derived from an EMBL/GenBank/DDBJ whole genome shotgun (WGS) entry which is preliminary data.</text>
</comment>
<evidence type="ECO:0000313" key="6">
    <source>
        <dbReference type="Proteomes" id="UP000249819"/>
    </source>
</evidence>
<gene>
    <name evidence="5" type="ORF">CLV59_110149</name>
</gene>
<dbReference type="Gene3D" id="1.10.10.60">
    <property type="entry name" value="Homeodomain-like"/>
    <property type="match status" value="2"/>
</dbReference>
<evidence type="ECO:0000256" key="3">
    <source>
        <dbReference type="ARBA" id="ARBA00023163"/>
    </source>
</evidence>
<sequence>MAFTKIIDQAEVAIIQTGTSVYRFRSDYYFEMAFVMEGSGLHTDQKYHYKYGPHKLFLLQQGVHYTFEPESNSHIAFLRFSPGFIDQVRFENERIETCDNLKKISYILHHFHAKAGCIFSDKADEKTARVLLEGIIREYQQKSYGHVLIIRQSLSILINLIARNLIASEGPGVNTGSDQPAGMRLITYIQQHITNPVALKTEVMAEKLNISPHYLGEYFKKHTGRNIQDYLVEYRMKLIETRLVYSNMRLKEIASELAFNDESYLTKYFRKYKGMTPGAYRKRYRNINQ</sequence>
<dbReference type="InterPro" id="IPR009057">
    <property type="entry name" value="Homeodomain-like_sf"/>
</dbReference>
<dbReference type="InterPro" id="IPR018060">
    <property type="entry name" value="HTH_AraC"/>
</dbReference>